<evidence type="ECO:0000313" key="2">
    <source>
        <dbReference type="WBParaSite" id="JU765_v2.g17244.t2"/>
    </source>
</evidence>
<protein>
    <submittedName>
        <fullName evidence="2">Uncharacterized protein</fullName>
    </submittedName>
</protein>
<sequence>MAQNLEFKWESEKEAKKRWETFAKFGSATATEMTGKNFDKWLKDAGVIDGKTVTTTVTGIAFSKVAGPKKRTTFAETEKVLANVAHEKAQKTKKDVQEELNEIIEKLSKLEGPMVNSAAKANADGVYSRLTDHTKYTGAHKERFDAEGKGKGKAGREDVKSNTGYVGSYKNAGTYDKVHTNK</sequence>
<proteinExistence type="predicted"/>
<reference evidence="2" key="1">
    <citation type="submission" date="2025-08" db="UniProtKB">
        <authorList>
            <consortium name="WormBaseParasite"/>
        </authorList>
    </citation>
    <scope>IDENTIFICATION</scope>
</reference>
<evidence type="ECO:0000313" key="1">
    <source>
        <dbReference type="Proteomes" id="UP000887576"/>
    </source>
</evidence>
<name>A0AC34QKG6_9BILA</name>
<organism evidence="1 2">
    <name type="scientific">Panagrolaimus sp. JU765</name>
    <dbReference type="NCBI Taxonomy" id="591449"/>
    <lineage>
        <taxon>Eukaryota</taxon>
        <taxon>Metazoa</taxon>
        <taxon>Ecdysozoa</taxon>
        <taxon>Nematoda</taxon>
        <taxon>Chromadorea</taxon>
        <taxon>Rhabditida</taxon>
        <taxon>Tylenchina</taxon>
        <taxon>Panagrolaimomorpha</taxon>
        <taxon>Panagrolaimoidea</taxon>
        <taxon>Panagrolaimidae</taxon>
        <taxon>Panagrolaimus</taxon>
    </lineage>
</organism>
<accession>A0AC34QKG6</accession>
<dbReference type="Proteomes" id="UP000887576">
    <property type="component" value="Unplaced"/>
</dbReference>
<dbReference type="WBParaSite" id="JU765_v2.g17244.t2">
    <property type="protein sequence ID" value="JU765_v2.g17244.t2"/>
    <property type="gene ID" value="JU765_v2.g17244"/>
</dbReference>